<name>A0A4T0FTT4_9BASI</name>
<evidence type="ECO:0000256" key="1">
    <source>
        <dbReference type="SAM" id="MobiDB-lite"/>
    </source>
</evidence>
<feature type="compositionally biased region" description="Basic and acidic residues" evidence="1">
    <location>
        <begin position="65"/>
        <end position="82"/>
    </location>
</feature>
<gene>
    <name evidence="2" type="ORF">E3P99_01229</name>
</gene>
<dbReference type="OrthoDB" id="2348401at2759"/>
<dbReference type="InterPro" id="IPR007250">
    <property type="entry name" value="HSP9_HSP12"/>
</dbReference>
<dbReference type="Pfam" id="PF04119">
    <property type="entry name" value="HSP9_HSP12"/>
    <property type="match status" value="1"/>
</dbReference>
<reference evidence="2 3" key="1">
    <citation type="submission" date="2019-03" db="EMBL/GenBank/DDBJ databases">
        <title>Sequencing 23 genomes of Wallemia ichthyophaga.</title>
        <authorList>
            <person name="Gostincar C."/>
        </authorList>
    </citation>
    <scope>NUCLEOTIDE SEQUENCE [LARGE SCALE GENOMIC DNA]</scope>
    <source>
        <strain evidence="2 3">EXF-5753</strain>
    </source>
</reference>
<feature type="region of interest" description="Disordered" evidence="1">
    <location>
        <begin position="1"/>
        <end position="82"/>
    </location>
</feature>
<dbReference type="Proteomes" id="UP000310189">
    <property type="component" value="Unassembled WGS sequence"/>
</dbReference>
<feature type="compositionally biased region" description="Basic and acidic residues" evidence="1">
    <location>
        <begin position="1"/>
        <end position="11"/>
    </location>
</feature>
<protein>
    <submittedName>
        <fullName evidence="2">Uncharacterized protein</fullName>
    </submittedName>
</protein>
<keyword evidence="3" id="KW-1185">Reference proteome</keyword>
<comment type="caution">
    <text evidence="2">The sequence shown here is derived from an EMBL/GenBank/DDBJ whole genome shotgun (WGS) entry which is preliminary data.</text>
</comment>
<dbReference type="Gene3D" id="6.10.280.100">
    <property type="match status" value="1"/>
</dbReference>
<dbReference type="EMBL" id="SPNW01000014">
    <property type="protein sequence ID" value="TIA91124.1"/>
    <property type="molecule type" value="Genomic_DNA"/>
</dbReference>
<sequence>MSEPARRDFLDQARSTMKPDSQKTYTESAGDNLKGMSDNIASKMQPESDKSTTQQAHDTMTEGADSGRRDSFLDKIKSAMQK</sequence>
<dbReference type="PIRSF" id="PIRSF002590">
    <property type="entry name" value="HSP9/HSP12_fun"/>
    <property type="match status" value="1"/>
</dbReference>
<dbReference type="AlphaFoldDB" id="A0A4T0FTT4"/>
<evidence type="ECO:0000313" key="2">
    <source>
        <dbReference type="EMBL" id="TIA91124.1"/>
    </source>
</evidence>
<evidence type="ECO:0000313" key="3">
    <source>
        <dbReference type="Proteomes" id="UP000310189"/>
    </source>
</evidence>
<proteinExistence type="predicted"/>
<accession>A0A4T0FTT4</accession>
<feature type="compositionally biased region" description="Polar residues" evidence="1">
    <location>
        <begin position="13"/>
        <end position="29"/>
    </location>
</feature>
<organism evidence="2 3">
    <name type="scientific">Wallemia hederae</name>
    <dbReference type="NCBI Taxonomy" id="1540922"/>
    <lineage>
        <taxon>Eukaryota</taxon>
        <taxon>Fungi</taxon>
        <taxon>Dikarya</taxon>
        <taxon>Basidiomycota</taxon>
        <taxon>Wallemiomycotina</taxon>
        <taxon>Wallemiomycetes</taxon>
        <taxon>Wallemiales</taxon>
        <taxon>Wallemiaceae</taxon>
        <taxon>Wallemia</taxon>
    </lineage>
</organism>